<protein>
    <submittedName>
        <fullName evidence="2">Uncharacterized protein</fullName>
    </submittedName>
</protein>
<proteinExistence type="predicted"/>
<evidence type="ECO:0000256" key="1">
    <source>
        <dbReference type="SAM" id="MobiDB-lite"/>
    </source>
</evidence>
<gene>
    <name evidence="2" type="ORF">EGYM00163_LOCUS25890</name>
</gene>
<dbReference type="AlphaFoldDB" id="A0A7S4FTC4"/>
<accession>A0A7S4FTC4</accession>
<reference evidence="2" key="1">
    <citation type="submission" date="2021-01" db="EMBL/GenBank/DDBJ databases">
        <authorList>
            <person name="Corre E."/>
            <person name="Pelletier E."/>
            <person name="Niang G."/>
            <person name="Scheremetjew M."/>
            <person name="Finn R."/>
            <person name="Kale V."/>
            <person name="Holt S."/>
            <person name="Cochrane G."/>
            <person name="Meng A."/>
            <person name="Brown T."/>
            <person name="Cohen L."/>
        </authorList>
    </citation>
    <scope>NUCLEOTIDE SEQUENCE</scope>
    <source>
        <strain evidence="2">CCMP1594</strain>
    </source>
</reference>
<evidence type="ECO:0000313" key="2">
    <source>
        <dbReference type="EMBL" id="CAE0814734.1"/>
    </source>
</evidence>
<feature type="region of interest" description="Disordered" evidence="1">
    <location>
        <begin position="111"/>
        <end position="131"/>
    </location>
</feature>
<organism evidence="2">
    <name type="scientific">Eutreptiella gymnastica</name>
    <dbReference type="NCBI Taxonomy" id="73025"/>
    <lineage>
        <taxon>Eukaryota</taxon>
        <taxon>Discoba</taxon>
        <taxon>Euglenozoa</taxon>
        <taxon>Euglenida</taxon>
        <taxon>Spirocuta</taxon>
        <taxon>Euglenophyceae</taxon>
        <taxon>Eutreptiales</taxon>
        <taxon>Eutreptiaceae</taxon>
        <taxon>Eutreptiella</taxon>
    </lineage>
</organism>
<sequence>MKYAFGSAVWETTSRQREPDIRPHHFGLLDMLDWHHRHWMKLRRGLCCRFATTLGDSKACCWLGRFALGQVLGAQVALEVPGNPLLLTYIGVLFCLTTIFKPTTSRAYDQLQQKMPQDGSPRISRGGRVPR</sequence>
<dbReference type="EMBL" id="HBJA01073755">
    <property type="protein sequence ID" value="CAE0814734.1"/>
    <property type="molecule type" value="Transcribed_RNA"/>
</dbReference>
<name>A0A7S4FTC4_9EUGL</name>